<dbReference type="EMBL" id="JSVU01000006">
    <property type="protein sequence ID" value="KJJ38106.1"/>
    <property type="molecule type" value="Genomic_DNA"/>
</dbReference>
<evidence type="ECO:0000313" key="4">
    <source>
        <dbReference type="EMBL" id="KJJ38106.1"/>
    </source>
</evidence>
<dbReference type="Proteomes" id="UP000033497">
    <property type="component" value="Unassembled WGS sequence"/>
</dbReference>
<keyword evidence="5" id="KW-1185">Reference proteome</keyword>
<reference evidence="4 5" key="1">
    <citation type="submission" date="2014-10" db="EMBL/GenBank/DDBJ databases">
        <title>Genome sequencing of Vitellibacter vladivostokensis KMM 3516.</title>
        <authorList>
            <person name="Thevarajoo S."/>
            <person name="Selvaratnam C."/>
            <person name="Goh K.M."/>
            <person name="Chong C.S."/>
        </authorList>
    </citation>
    <scope>NUCLEOTIDE SEQUENCE [LARGE SCALE GENOMIC DNA]</scope>
    <source>
        <strain evidence="4 5">KMM 3516</strain>
    </source>
</reference>
<comment type="caution">
    <text evidence="4">The sequence shown here is derived from an EMBL/GenBank/DDBJ whole genome shotgun (WGS) entry which is preliminary data.</text>
</comment>
<evidence type="ECO:0000256" key="3">
    <source>
        <dbReference type="PROSITE-ProRule" id="PRU00339"/>
    </source>
</evidence>
<evidence type="ECO:0008006" key="6">
    <source>
        <dbReference type="Google" id="ProtNLM"/>
    </source>
</evidence>
<dbReference type="SUPFAM" id="SSF48452">
    <property type="entry name" value="TPR-like"/>
    <property type="match status" value="1"/>
</dbReference>
<sequence length="419" mass="46957">MKTRILITGLAFVSAISFGQKKEIKKAEKAIKSNEYSEALNYLNEAEPMLGSADNEMKAQFYAARGQALLGSGSNDFSKQKRAAEAFGEALKLDPNMQTQLAEPLQNLRASLINGAVKDQNAGEYKMATDKLYTSYLVSNDPSDLYFAASNAVNGKDYASALKYYQMLLDTGYTGETEEFVATRKETGEVEAFDNENLRNIAVKSGEFIKPEERVTESRKGEILRNMTLIYLEEGDTEKATALMKAAREENPDDIFLMRADADMSYKMGDVARYNELMNKIVASDPENPEIYFNLGVGSGEIGKNDKAIEYYEKALELKPDYEAALINIAVLKLAAEDKLVEEMNSLGNSRADNQRYDALKEERKQIYRDVLPYLNKALELNPNNPEVVRTMMNIYGQLADDAKYKEMKAKLEALEKQG</sequence>
<name>A0ABR5DH35_9FLAO</name>
<dbReference type="InterPro" id="IPR050498">
    <property type="entry name" value="Ycf3"/>
</dbReference>
<dbReference type="InterPro" id="IPR019734">
    <property type="entry name" value="TPR_rpt"/>
</dbReference>
<dbReference type="Pfam" id="PF00515">
    <property type="entry name" value="TPR_1"/>
    <property type="match status" value="1"/>
</dbReference>
<feature type="repeat" description="TPR" evidence="3">
    <location>
        <begin position="289"/>
        <end position="322"/>
    </location>
</feature>
<dbReference type="PANTHER" id="PTHR44858">
    <property type="entry name" value="TETRATRICOPEPTIDE REPEAT PROTEIN 6"/>
    <property type="match status" value="1"/>
</dbReference>
<evidence type="ECO:0000256" key="1">
    <source>
        <dbReference type="ARBA" id="ARBA00022737"/>
    </source>
</evidence>
<dbReference type="RefSeq" id="WP_045080923.1">
    <property type="nucleotide sequence ID" value="NZ_JSVU01000006.1"/>
</dbReference>
<dbReference type="PROSITE" id="PS50293">
    <property type="entry name" value="TPR_REGION"/>
    <property type="match status" value="1"/>
</dbReference>
<keyword evidence="2 3" id="KW-0802">TPR repeat</keyword>
<evidence type="ECO:0000256" key="2">
    <source>
        <dbReference type="ARBA" id="ARBA00022803"/>
    </source>
</evidence>
<feature type="repeat" description="TPR" evidence="3">
    <location>
        <begin position="221"/>
        <end position="254"/>
    </location>
</feature>
<dbReference type="PROSITE" id="PS50005">
    <property type="entry name" value="TPR"/>
    <property type="match status" value="3"/>
</dbReference>
<keyword evidence="1" id="KW-0677">Repeat</keyword>
<accession>A0ABR5DH35</accession>
<proteinExistence type="predicted"/>
<dbReference type="Gene3D" id="1.25.40.10">
    <property type="entry name" value="Tetratricopeptide repeat domain"/>
    <property type="match status" value="2"/>
</dbReference>
<organism evidence="4 5">
    <name type="scientific">Aequorivita vladivostokensis</name>
    <dbReference type="NCBI Taxonomy" id="171194"/>
    <lineage>
        <taxon>Bacteria</taxon>
        <taxon>Pseudomonadati</taxon>
        <taxon>Bacteroidota</taxon>
        <taxon>Flavobacteriia</taxon>
        <taxon>Flavobacteriales</taxon>
        <taxon>Flavobacteriaceae</taxon>
        <taxon>Aequorivita</taxon>
    </lineage>
</organism>
<evidence type="ECO:0000313" key="5">
    <source>
        <dbReference type="Proteomes" id="UP000033497"/>
    </source>
</evidence>
<gene>
    <name evidence="4" type="ORF">MB09_10785</name>
</gene>
<dbReference type="PANTHER" id="PTHR44858:SF1">
    <property type="entry name" value="UDP-N-ACETYLGLUCOSAMINE--PEPTIDE N-ACETYLGLUCOSAMINYLTRANSFERASE SPINDLY-RELATED"/>
    <property type="match status" value="1"/>
</dbReference>
<feature type="repeat" description="TPR" evidence="3">
    <location>
        <begin position="64"/>
        <end position="97"/>
    </location>
</feature>
<dbReference type="SMART" id="SM00028">
    <property type="entry name" value="TPR"/>
    <property type="match status" value="4"/>
</dbReference>
<protein>
    <recommendedName>
        <fullName evidence="6">Tetratricopeptide repeat protein</fullName>
    </recommendedName>
</protein>
<dbReference type="InterPro" id="IPR011990">
    <property type="entry name" value="TPR-like_helical_dom_sf"/>
</dbReference>